<keyword evidence="2" id="KW-0472">Membrane</keyword>
<gene>
    <name evidence="4" type="ORF">g.34059</name>
</gene>
<organism evidence="4">
    <name type="scientific">Cuerna arida</name>
    <dbReference type="NCBI Taxonomy" id="1464854"/>
    <lineage>
        <taxon>Eukaryota</taxon>
        <taxon>Metazoa</taxon>
        <taxon>Ecdysozoa</taxon>
        <taxon>Arthropoda</taxon>
        <taxon>Hexapoda</taxon>
        <taxon>Insecta</taxon>
        <taxon>Pterygota</taxon>
        <taxon>Neoptera</taxon>
        <taxon>Paraneoptera</taxon>
        <taxon>Hemiptera</taxon>
        <taxon>Auchenorrhyncha</taxon>
        <taxon>Membracoidea</taxon>
        <taxon>Cicadellidae</taxon>
        <taxon>Cicadellinae</taxon>
        <taxon>Proconiini</taxon>
        <taxon>Cuerna</taxon>
    </lineage>
</organism>
<dbReference type="EMBL" id="GECZ01022801">
    <property type="protein sequence ID" value="JAS46968.1"/>
    <property type="molecule type" value="Transcribed_RNA"/>
</dbReference>
<protein>
    <submittedName>
        <fullName evidence="4">Uncharacterized protein</fullName>
    </submittedName>
</protein>
<keyword evidence="2" id="KW-1133">Transmembrane helix</keyword>
<sequence length="265" mass="29850">MVESAVRMSFSTAKVMYYRSLLLLALLEVCCGLELEKSTTGNSVLYQSDFIPPEMLADELCFLGLPSLLCSIRCHEMSQKPYCDVTKHRCKCGSSMDMNYNTGSHHILDISSLPMFSPNLWTPLDRSQQSIQHTRNRTISHTDHLSPNASAGTAVDDSPEKTHRFTFFSFIDFGKIFGFNSKNDSSSKDVGDIDTLYSPVNSTENVTYSSGKIRHDWSTETYATVLAVILLCLLVLLLVSYYCKKRKDQKKEESIFKTVNISSNK</sequence>
<dbReference type="AlphaFoldDB" id="A0A1B6F9U2"/>
<proteinExistence type="predicted"/>
<feature type="signal peptide" evidence="3">
    <location>
        <begin position="1"/>
        <end position="32"/>
    </location>
</feature>
<keyword evidence="3" id="KW-0732">Signal</keyword>
<keyword evidence="2" id="KW-0812">Transmembrane</keyword>
<evidence type="ECO:0000256" key="3">
    <source>
        <dbReference type="SAM" id="SignalP"/>
    </source>
</evidence>
<name>A0A1B6F9U2_9HEMI</name>
<accession>A0A1B6F9U2</accession>
<evidence type="ECO:0000256" key="1">
    <source>
        <dbReference type="SAM" id="MobiDB-lite"/>
    </source>
</evidence>
<reference evidence="4" key="1">
    <citation type="submission" date="2015-11" db="EMBL/GenBank/DDBJ databases">
        <title>De novo transcriptome assembly of four potential Pierce s Disease insect vectors from Arizona vineyards.</title>
        <authorList>
            <person name="Tassone E.E."/>
        </authorList>
    </citation>
    <scope>NUCLEOTIDE SEQUENCE</scope>
</reference>
<evidence type="ECO:0000313" key="4">
    <source>
        <dbReference type="EMBL" id="JAS46968.1"/>
    </source>
</evidence>
<feature type="compositionally biased region" description="Polar residues" evidence="1">
    <location>
        <begin position="138"/>
        <end position="151"/>
    </location>
</feature>
<feature type="chain" id="PRO_5008582692" evidence="3">
    <location>
        <begin position="33"/>
        <end position="265"/>
    </location>
</feature>
<evidence type="ECO:0000256" key="2">
    <source>
        <dbReference type="SAM" id="Phobius"/>
    </source>
</evidence>
<feature type="region of interest" description="Disordered" evidence="1">
    <location>
        <begin position="138"/>
        <end position="157"/>
    </location>
</feature>
<feature type="transmembrane region" description="Helical" evidence="2">
    <location>
        <begin position="222"/>
        <end position="243"/>
    </location>
</feature>